<name>A0ABU1BKT8_PSEHA</name>
<dbReference type="RefSeq" id="WP_309039904.1">
    <property type="nucleotide sequence ID" value="NZ_JAVIFY010000039.1"/>
</dbReference>
<keyword evidence="2" id="KW-0378">Hydrolase</keyword>
<reference evidence="2 3" key="1">
    <citation type="submission" date="2023-08" db="EMBL/GenBank/DDBJ databases">
        <title>Pseudoalteromonas haloplanktis LL1 genome.</title>
        <authorList>
            <person name="Wu S."/>
        </authorList>
    </citation>
    <scope>NUCLEOTIDE SEQUENCE [LARGE SCALE GENOMIC DNA]</scope>
    <source>
        <strain evidence="2 3">LL1</strain>
    </source>
</reference>
<dbReference type="InterPro" id="IPR014833">
    <property type="entry name" value="TnsA_N"/>
</dbReference>
<sequence length="274" mass="32077">MGKRLKGVTLTRQRNWYVAHRESIERDELIYEPFWRTEDIPSFGVKTKIPHFEIPYRIVHLLSQNELWAYLELIRNPLVIEVYEQYALPLEETLASAEFLGVKHPVYPGTKTPIIQTIDFMCDMYDLETGSSYQAAFPVKQPEDAMRYRTAEKLALQEAYCVTKGIHYELLLSDKLRTVKSVSLECLYRHRKLPMHYARVADRWLPNFFGCLFDDRHARTAHLVDRASNATGVKYETGVTIFYNALWHKKIEMNWLKPLKLEMAASDLGLYPNV</sequence>
<dbReference type="InterPro" id="IPR011335">
    <property type="entry name" value="Restrct_endonuc-II-like"/>
</dbReference>
<evidence type="ECO:0000313" key="2">
    <source>
        <dbReference type="EMBL" id="MDQ9094227.1"/>
    </source>
</evidence>
<proteinExistence type="predicted"/>
<dbReference type="CDD" id="cd22362">
    <property type="entry name" value="TnsA_endonuclease-like"/>
    <property type="match status" value="1"/>
</dbReference>
<keyword evidence="2" id="KW-0255">Endonuclease</keyword>
<feature type="domain" description="TnsA endonuclease N-terminal" evidence="1">
    <location>
        <begin position="76"/>
        <end position="171"/>
    </location>
</feature>
<gene>
    <name evidence="2" type="ORF">RC083_21955</name>
</gene>
<accession>A0ABU1BKT8</accession>
<dbReference type="Pfam" id="PF08722">
    <property type="entry name" value="Tn7_TnsA-like_N"/>
    <property type="match status" value="1"/>
</dbReference>
<keyword evidence="2" id="KW-0540">Nuclease</keyword>
<dbReference type="Gene3D" id="3.40.1350.10">
    <property type="match status" value="1"/>
</dbReference>
<dbReference type="Proteomes" id="UP001226574">
    <property type="component" value="Unassembled WGS sequence"/>
</dbReference>
<protein>
    <submittedName>
        <fullName evidence="2">TnsA endonuclease N-terminal domain-containing protein</fullName>
    </submittedName>
</protein>
<comment type="caution">
    <text evidence="2">The sequence shown here is derived from an EMBL/GenBank/DDBJ whole genome shotgun (WGS) entry which is preliminary data.</text>
</comment>
<dbReference type="GO" id="GO:0004519">
    <property type="term" value="F:endonuclease activity"/>
    <property type="evidence" value="ECO:0007669"/>
    <property type="project" value="UniProtKB-KW"/>
</dbReference>
<dbReference type="EMBL" id="JAVIFY010000039">
    <property type="protein sequence ID" value="MDQ9094227.1"/>
    <property type="molecule type" value="Genomic_DNA"/>
</dbReference>
<dbReference type="InterPro" id="IPR011856">
    <property type="entry name" value="tRNA_endonuc-like_dom_sf"/>
</dbReference>
<organism evidence="2 3">
    <name type="scientific">Pseudoalteromonas haloplanktis</name>
    <name type="common">Alteromonas haloplanktis</name>
    <dbReference type="NCBI Taxonomy" id="228"/>
    <lineage>
        <taxon>Bacteria</taxon>
        <taxon>Pseudomonadati</taxon>
        <taxon>Pseudomonadota</taxon>
        <taxon>Gammaproteobacteria</taxon>
        <taxon>Alteromonadales</taxon>
        <taxon>Pseudoalteromonadaceae</taxon>
        <taxon>Pseudoalteromonas</taxon>
    </lineage>
</organism>
<evidence type="ECO:0000259" key="1">
    <source>
        <dbReference type="Pfam" id="PF08722"/>
    </source>
</evidence>
<dbReference type="SUPFAM" id="SSF52980">
    <property type="entry name" value="Restriction endonuclease-like"/>
    <property type="match status" value="1"/>
</dbReference>
<keyword evidence="3" id="KW-1185">Reference proteome</keyword>
<evidence type="ECO:0000313" key="3">
    <source>
        <dbReference type="Proteomes" id="UP001226574"/>
    </source>
</evidence>